<organism evidence="17">
    <name type="scientific">Lamprotornis superbus</name>
    <dbReference type="NCBI Taxonomy" id="245042"/>
    <lineage>
        <taxon>Eukaryota</taxon>
        <taxon>Metazoa</taxon>
        <taxon>Chordata</taxon>
        <taxon>Craniata</taxon>
        <taxon>Vertebrata</taxon>
        <taxon>Euteleostomi</taxon>
        <taxon>Archelosauria</taxon>
        <taxon>Archosauria</taxon>
        <taxon>Dinosauria</taxon>
        <taxon>Saurischia</taxon>
        <taxon>Theropoda</taxon>
        <taxon>Coelurosauria</taxon>
        <taxon>Aves</taxon>
        <taxon>Neognathae</taxon>
        <taxon>Neoaves</taxon>
        <taxon>Telluraves</taxon>
        <taxon>Australaves</taxon>
        <taxon>Passeriformes</taxon>
        <taxon>Sturnidae</taxon>
        <taxon>Lamprotornis</taxon>
    </lineage>
</organism>
<reference evidence="18" key="3">
    <citation type="submission" date="2022-01" db="EMBL/GenBank/DDBJ databases">
        <authorList>
            <person name="Rubenstein D.R."/>
        </authorList>
    </citation>
    <scope>NUCLEOTIDE SEQUENCE</scope>
    <source>
        <strain evidence="18">SS15</strain>
        <tissue evidence="18">Liver</tissue>
    </source>
</reference>
<keyword evidence="4" id="KW-0272">Extracellular matrix</keyword>
<reference evidence="18 19" key="2">
    <citation type="journal article" date="2021" name="J. Hered.">
        <title>Feather Gene Expression Elucidates the Developmental Basis of Plumage Iridescence in African Starlings.</title>
        <authorList>
            <person name="Rubenstein D.R."/>
            <person name="Corvelo A."/>
            <person name="MacManes M.D."/>
            <person name="Maia R."/>
            <person name="Narzisi G."/>
            <person name="Rousaki A."/>
            <person name="Vandenabeele P."/>
            <person name="Shawkey M.D."/>
            <person name="Solomon J."/>
        </authorList>
    </citation>
    <scope>NUCLEOTIDE SEQUENCE [LARGE SCALE GENOMIC DNA]</scope>
    <source>
        <strain evidence="18">SS15</strain>
    </source>
</reference>
<evidence type="ECO:0000256" key="8">
    <source>
        <dbReference type="ARBA" id="ARBA00023136"/>
    </source>
</evidence>
<evidence type="ECO:0000259" key="16">
    <source>
        <dbReference type="PROSITE" id="PS51034"/>
    </source>
</evidence>
<evidence type="ECO:0000256" key="5">
    <source>
        <dbReference type="ARBA" id="ARBA00022692"/>
    </source>
</evidence>
<proteinExistence type="predicted"/>
<evidence type="ECO:0000256" key="4">
    <source>
        <dbReference type="ARBA" id="ARBA00022530"/>
    </source>
</evidence>
<evidence type="ECO:0000256" key="2">
    <source>
        <dbReference type="ARBA" id="ARBA00004498"/>
    </source>
</evidence>
<keyword evidence="10" id="KW-0968">Cytoplasmic vesicle</keyword>
<comment type="subcellular location">
    <subcellularLocation>
        <location evidence="1">Cytoplasmic vesicle membrane</location>
        <topology evidence="1">Single-pass type I membrane protein</topology>
    </subcellularLocation>
    <subcellularLocation>
        <location evidence="2">Secreted</location>
        <location evidence="2">Extracellular space</location>
        <location evidence="2">Extracellular matrix</location>
    </subcellularLocation>
</comment>
<keyword evidence="3" id="KW-0964">Secreted</keyword>
<evidence type="ECO:0000256" key="11">
    <source>
        <dbReference type="ARBA" id="ARBA00037652"/>
    </source>
</evidence>
<dbReference type="PANTHER" id="PTHR14002:SF24">
    <property type="entry name" value="ZONA PELLUCIDA-LIKE DOMAIN-CONTAINING PROTEIN 1"/>
    <property type="match status" value="1"/>
</dbReference>
<evidence type="ECO:0000313" key="18">
    <source>
        <dbReference type="EMBL" id="KAI1242319.1"/>
    </source>
</evidence>
<evidence type="ECO:0000313" key="19">
    <source>
        <dbReference type="Proteomes" id="UP000618051"/>
    </source>
</evidence>
<dbReference type="EMBL" id="JADDUC020000002">
    <property type="protein sequence ID" value="KAI1242319.1"/>
    <property type="molecule type" value="Genomic_DNA"/>
</dbReference>
<keyword evidence="9" id="KW-1015">Disulfide bond</keyword>
<evidence type="ECO:0000256" key="10">
    <source>
        <dbReference type="ARBA" id="ARBA00023329"/>
    </source>
</evidence>
<feature type="region of interest" description="Disordered" evidence="14">
    <location>
        <begin position="527"/>
        <end position="546"/>
    </location>
</feature>
<evidence type="ECO:0000256" key="15">
    <source>
        <dbReference type="SAM" id="Phobius"/>
    </source>
</evidence>
<evidence type="ECO:0000256" key="12">
    <source>
        <dbReference type="ARBA" id="ARBA00040851"/>
    </source>
</evidence>
<evidence type="ECO:0000256" key="7">
    <source>
        <dbReference type="ARBA" id="ARBA00022989"/>
    </source>
</evidence>
<dbReference type="InterPro" id="IPR055355">
    <property type="entry name" value="ZP-C"/>
</dbReference>
<comment type="function">
    <text evidence="11">Glycoprotein which is a component of the gelatinous extracellular matrix in the cupulae of the vestibular organ.</text>
</comment>
<name>A0A835NU82_9PASS</name>
<accession>A0A835NU82</accession>
<sequence length="3319" mass="374005">TKFEASLRGGLSRSEADQTFVFASLSLWFPPVPFTAYSIVDLCFTPKEKMGEKTCRGANTIIWDKIKICHIIQEEVEFRICFHTELSISLSPQRHLDMGSKYYEFSSELKKKKNRHFSQHTTLDLKQYASGLFYSKRSRVFRSKVVLEDLTVAHKMHFTIIHMQKQKTTVAVRKLNSDLDLGFAMEQVWLLLLLTIKVLPVTAQFNGYNCDANLHSRFPAERDINVFCGVQTITMKINFCTVLFSGYSETDLALNGKHGDAHCRGFINNNTFPAVVIFIINLSTLESCGNTLVVSSARGINAYGNTSVVQIGNVSGYIDTPDPPTIISYLPGLLYKFSCSYPLEYLVNNTQLASSSAAISVRENNGTFISTLNLLLYNDSTYSQQLLIPSTGLPLKTKIYAAVRATNLDGRWNVLMDYCYTTPSGNPSDDLRYDLFFSCDKDPQTTIIENGKSQMGRFSFEVFRFVKHKNQKMSTVFLHCVTKLCRADDCPFLVPICSNRERRDAGGRTTWRPHSTSGNAVISAGPIITRSDETPTNNSQLAHPNGPPFQMNTVTSALISGIVVLGISSIFFFVCSLTLLHRNWPNTSVLSGIRNPRSGFCRLYKCARRSRLALIKLLISSSGGDIGGTIVVTPRFYFNATWTFHHAFQEEGTRMDVEEMSENSSAQSGPVVLVLSWLFAIMSLLKYFIIFSVISLLALSWSLKEYVCTIRKHTLEIREIENIRWKSCSSDLFCEEDHFYSSNMCFVSAALGRSQFCQLFYQCLQNTAQLQCSDRNLFLGAALKLISLNKSVSGLSCPNRGVAAAISSLGQPLPVLPECSEILAQFQHGLATVFTFFPCERDCRCQILYGNYIGNPILTEGKWYEVEKLNFAAVLLSGNSFPLQAWAVNEWSTTENVSVVLRMFQDSEDAQEVLCTLSCMDGFKGCNFRPHNIRIGQGKVQVGLPSIPLLELGPGHGFSANVPENSPMNSALNTIDQTHCSSLSCTFPFCAHCRQSSSGIHHLLAVRAFFQAMKSRLKEKQNPSTVLVVLLVVLIDLSSSRLLLGKGVYGLQQREIFSFMHLKANPKDQICAQITAYECDEDSDQSQYSTQATCTHAGKKQMPTLNLSPGFTPLIEMVTFKTNFRLQTTNAAELITSLLKNSNPEIPLPVVSQGDCPGKCSRTDEILTFSHQTDEQPLRSLKPAINVPDAAVLGCQPDPESTEARGEPPLILDQYHNEEPGNKIMAHNLKHCNMSLHHSAKIERLKIFWQAGQGSTWQWWARSSAAGSAPSGVWGEKRAVRAMGQDGEPWGSLRTGRPASLHSCPEYGEETAMSGDGAGPVVVAFLKNKVFCLCGVGARITAVNLSVSRRLCRCEMGRDCLQDSSHECPAFFLPTLLLFKHSQPSTGAVASYTKARLGKMKNKLLSALLSHSPLDWTEGSRSDPALQPCLYSAYQCFQSHLGFLKKPEKILRHLVRNSKQLKKWLLERVCLFAYKDENDESTQSEKHVQSRIKLTGELDEDCFGRERRSQRLVVKGKRFWEVYEEEDLGEKQRSSRTWMTYKKKEQISLPTSSVKLFTFPDFPDGSSNIYCDCLNVQRKVIIATEERGLQIQIYPCLLQVFLFFSHRLAVERWMKWREEHVHPAQLFLYVCTTSSVIELMCLHWSRTVYALEKEFNTETTKQRLMMLGMESMLSTNTGVIKEESERQQILALRRNNSDGLRQQLHLCLGMDVFQMKWELLLKGHCPLLEQGQRGSARDFGFEQGLLKLACCPKRQHLHVESKSEKKWHGHFGCLSGLGSWQSEGQGIVFLCYSETCNEIALQNSHGNVNSKICGALWKEQRCVYSFSCYLVQDSLNKYNATIWLMDQVEINPKMTRQCTWKMPTFRMSSAQGGEGDLLAVGRLSPCLQCGTRGLWRGAVEALGYKQCADTVECTYSKMSAFLTSPLLQLMLTLCGKVLTVKKPAVCWSQFSQKASDRSLVPVTDLVKKVQDCASPMTTENLFQDNSVCSENTLLVPLWLKFLCKSLLYELRLVQMPSKSILNKKWAAIMILVAFIPALLKGSPEDGRDKDISEGTYWNQPGTVHWETIPGGFIWFWALNNEEISKNQSPLWIIYEQEQNKRLLDNIQLPLVVSWLSSLTSPSQIKLNHTQNLLLEYAMHDIDFRQEIHAFIQMMQHCFQIKYEGFLANNIFRHFSVCNSCVSVHLLSRAAPRVHSLAAHWLTAQVMCCGVVTFGDHSSAPKQTPQDWCTQCFLLLEGSSVQKGHKLPRKSSAGLKAWEKGGKRGVRENSLKIRNGNSSSRPCWRPVSICRFSFDKVFYCKELKKRTTALLHPTRGRTVGKDKFLLFQSRMSSGEAGINISKRQKEESASSGRKLCCCFILLHTAMSKSLFWDASGEQPAQTFAMVEGSWKCPLSQAEFSAWLSCKYQMLNHLCCGKTGTESPRSLMECDECLFFVHLEEKHALKPNKKLTREREREKLKHTVTGQFGTEDCHCAESSRTLFGGVLWPHSAGLEVPRPDRTYTKIQSLFYLLCDNICCHKRNPRKTRGTENNIGLISENACMMQRPIWEKDSSVSKLPNDSLHTLCGQHEEGSPVSMVKVTNHSQSKRLSSSIWISAPGHFLPKKAAQICIISVSGAKHLYFVFACTFQFYNALDNIFYYIRLSNLLNVKVQSSYLLRHENGRELKWQRVKMSVKNYIKTPNGNEMQGKKTRGKAAVHHHLSFSISPSHLLQFRTDESETLQERFAQSPGSLNEQGKIKLIQNLHGHRSDNAADRKSTRAATALCPECETSAKQTRTLQKGQGASSHLSKHLQIQQGNLKDDLGVPDLGCCTGVLLSSYNTSHMHNNKSLDVIMQSAKVPVLPGVSPWLLFEAAPQPLEATQTVTVQWGDTRSPAEDLTARTGPVQEAGEEENTFYSGKVLDKNTDYYVLIWQHSFCVEAKNNCIDSSWLPFRNKNQQPIVSSFSEVREKSFQDEECDPLMLTSLHHFKIAQKNDSVLLVLGLSMKFLSQCLLLQHFSELRNISWQEISSLNRIFNFGSMQRYADKELHWSLHGKEGPAQNLVYLSCCHYKLPKNHSIRPPSVTLSSTSVSDAVPGDLPTMREICRKRTMEMFQACHNANVMTLNVRSSVRTELKTEQQDFQVRDKMILPFVLLAASSATLSGSYVAGARRESRRHPAVSPGITPASHDMLPFAFGESIFCLDSPIPPALLREIQVPKESSSLLINHFASPQILSFFHLQHFTSNFLYWKFHLHIPALPLKRSFPGEFEDASYLMIYCRHEAGAWISSSPRRGFLAQTQPERYTGSWCEGRHQELVPHFLICLCMERQGPAAVLLWQVYL</sequence>
<evidence type="ECO:0000313" key="17">
    <source>
        <dbReference type="EMBL" id="KAG0121876.1"/>
    </source>
</evidence>
<evidence type="ECO:0000256" key="13">
    <source>
        <dbReference type="ARBA" id="ARBA00043069"/>
    </source>
</evidence>
<feature type="transmembrane region" description="Helical" evidence="15">
    <location>
        <begin position="557"/>
        <end position="580"/>
    </location>
</feature>
<dbReference type="PANTHER" id="PTHR14002">
    <property type="entry name" value="ENDOGLIN/TGF-BETA RECEPTOR TYPE III"/>
    <property type="match status" value="1"/>
</dbReference>
<dbReference type="OrthoDB" id="9274484at2759"/>
<evidence type="ECO:0000256" key="9">
    <source>
        <dbReference type="ARBA" id="ARBA00023157"/>
    </source>
</evidence>
<keyword evidence="6" id="KW-0732">Signal</keyword>
<protein>
    <recommendedName>
        <fullName evidence="12">Zona pellucida-like domain-containing protein 1</fullName>
    </recommendedName>
    <alternativeName>
        <fullName evidence="13">Cupulin</fullName>
    </alternativeName>
</protein>
<feature type="non-terminal residue" evidence="17">
    <location>
        <position position="3319"/>
    </location>
</feature>
<keyword evidence="8 15" id="KW-0472">Membrane</keyword>
<dbReference type="InterPro" id="IPR042235">
    <property type="entry name" value="ZP-C_dom"/>
</dbReference>
<comment type="caution">
    <text evidence="17">The sequence shown here is derived from an EMBL/GenBank/DDBJ whole genome shotgun (WGS) entry which is preliminary data.</text>
</comment>
<dbReference type="EMBL" id="JADDUC010000042">
    <property type="protein sequence ID" value="KAG0121876.1"/>
    <property type="molecule type" value="Genomic_DNA"/>
</dbReference>
<evidence type="ECO:0000256" key="14">
    <source>
        <dbReference type="SAM" id="MobiDB-lite"/>
    </source>
</evidence>
<evidence type="ECO:0000256" key="6">
    <source>
        <dbReference type="ARBA" id="ARBA00022729"/>
    </source>
</evidence>
<keyword evidence="7 15" id="KW-1133">Transmembrane helix</keyword>
<evidence type="ECO:0000256" key="3">
    <source>
        <dbReference type="ARBA" id="ARBA00022525"/>
    </source>
</evidence>
<feature type="non-terminal residue" evidence="17">
    <location>
        <position position="1"/>
    </location>
</feature>
<dbReference type="SMART" id="SM00241">
    <property type="entry name" value="ZP"/>
    <property type="match status" value="1"/>
</dbReference>
<evidence type="ECO:0000256" key="1">
    <source>
        <dbReference type="ARBA" id="ARBA00004358"/>
    </source>
</evidence>
<keyword evidence="5 15" id="KW-0812">Transmembrane</keyword>
<keyword evidence="19" id="KW-1185">Reference proteome</keyword>
<gene>
    <name evidence="18" type="ORF">IHE44_0005852</name>
    <name evidence="17" type="ORF">IHE44_010088</name>
</gene>
<dbReference type="Gene3D" id="2.60.40.4100">
    <property type="entry name" value="Zona pellucida, ZP-C domain"/>
    <property type="match status" value="1"/>
</dbReference>
<dbReference type="GO" id="GO:0030659">
    <property type="term" value="C:cytoplasmic vesicle membrane"/>
    <property type="evidence" value="ECO:0007669"/>
    <property type="project" value="UniProtKB-SubCell"/>
</dbReference>
<dbReference type="Pfam" id="PF00100">
    <property type="entry name" value="Zona_pellucida"/>
    <property type="match status" value="1"/>
</dbReference>
<dbReference type="InterPro" id="IPR001507">
    <property type="entry name" value="ZP_dom"/>
</dbReference>
<feature type="transmembrane region" description="Helical" evidence="15">
    <location>
        <begin position="677"/>
        <end position="703"/>
    </location>
</feature>
<feature type="domain" description="ZP" evidence="16">
    <location>
        <begin position="227"/>
        <end position="504"/>
    </location>
</feature>
<reference evidence="17" key="1">
    <citation type="submission" date="2020-10" db="EMBL/GenBank/DDBJ databases">
        <title>Feather gene expression reveals the developmental basis of iridescence in African starlings.</title>
        <authorList>
            <person name="Rubenstein D.R."/>
        </authorList>
    </citation>
    <scope>NUCLEOTIDE SEQUENCE</scope>
    <source>
        <strain evidence="17">SS15</strain>
        <tissue evidence="17">Liver</tissue>
    </source>
</reference>
<dbReference type="PROSITE" id="PS51034">
    <property type="entry name" value="ZP_2"/>
    <property type="match status" value="1"/>
</dbReference>
<dbReference type="Proteomes" id="UP000618051">
    <property type="component" value="Unassembled WGS sequence"/>
</dbReference>